<keyword evidence="8" id="KW-0732">Signal</keyword>
<evidence type="ECO:0000256" key="2">
    <source>
        <dbReference type="ARBA" id="ARBA00005992"/>
    </source>
</evidence>
<dbReference type="PANTHER" id="PTHR41533:SF2">
    <property type="entry name" value="BLR7131 PROTEIN"/>
    <property type="match status" value="1"/>
</dbReference>
<feature type="domain" description="L,D-TPase catalytic" evidence="9">
    <location>
        <begin position="184"/>
        <end position="377"/>
    </location>
</feature>
<dbReference type="PANTHER" id="PTHR41533">
    <property type="entry name" value="L,D-TRANSPEPTIDASE HI_1667-RELATED"/>
    <property type="match status" value="1"/>
</dbReference>
<feature type="active site" description="Nucleophile" evidence="7">
    <location>
        <position position="339"/>
    </location>
</feature>
<dbReference type="GO" id="GO:0008360">
    <property type="term" value="P:regulation of cell shape"/>
    <property type="evidence" value="ECO:0007669"/>
    <property type="project" value="UniProtKB-UniRule"/>
</dbReference>
<keyword evidence="6 7" id="KW-0961">Cell wall biogenesis/degradation</keyword>
<dbReference type="SUPFAM" id="SSF141523">
    <property type="entry name" value="L,D-transpeptidase catalytic domain-like"/>
    <property type="match status" value="1"/>
</dbReference>
<evidence type="ECO:0000256" key="6">
    <source>
        <dbReference type="ARBA" id="ARBA00023316"/>
    </source>
</evidence>
<feature type="signal peptide" evidence="8">
    <location>
        <begin position="1"/>
        <end position="27"/>
    </location>
</feature>
<evidence type="ECO:0000256" key="8">
    <source>
        <dbReference type="SAM" id="SignalP"/>
    </source>
</evidence>
<dbReference type="GO" id="GO:0016740">
    <property type="term" value="F:transferase activity"/>
    <property type="evidence" value="ECO:0007669"/>
    <property type="project" value="UniProtKB-KW"/>
</dbReference>
<keyword evidence="3" id="KW-0808">Transferase</keyword>
<sequence>MNTRLDTRMCTLLACGLMALQAPAVLASDGASPSPSGAIAANISATGTGNDTAPQQVEWPEVKWVAETENFLQVRFRNAAENFTAEWGNLPQERVSQGAVLREGSAGPRVVAVRRRLGLPEAGIFDANLGDRISTYRAAHDLPAGRHIDNTLIRSFNLGFAHYARLIDRNLQRLRRLPGRLGNRFVLVDSAVQQLSMFDGQQIAGSMKVVVGKASDQTPSLVGEIDRVVLNPYWNVPPDLTQSRYAARVLDGGKRYLDTRGFEALSDWSDTARVLGYDEVNWRFVASGERELRLRQRPGPGNGMGTIKFMFANEYGVYLHDTPSKALFDRSNRLFSAGCVRLEKPWQLAEWLFGFTPTTPSSDPEQSVNLPETVPIYMVYLTATPSADGFDFRSDVYGRDIL</sequence>
<evidence type="ECO:0000256" key="3">
    <source>
        <dbReference type="ARBA" id="ARBA00022679"/>
    </source>
</evidence>
<reference evidence="10 11" key="1">
    <citation type="submission" date="2020-04" db="EMBL/GenBank/DDBJ databases">
        <authorList>
            <person name="Liu A."/>
        </authorList>
    </citation>
    <scope>NUCLEOTIDE SEQUENCE [LARGE SCALE GENOMIC DNA]</scope>
    <source>
        <strain evidence="10 11">RZ02</strain>
    </source>
</reference>
<comment type="caution">
    <text evidence="10">The sequence shown here is derived from an EMBL/GenBank/DDBJ whole genome shotgun (WGS) entry which is preliminary data.</text>
</comment>
<dbReference type="Proteomes" id="UP000561181">
    <property type="component" value="Unassembled WGS sequence"/>
</dbReference>
<evidence type="ECO:0000313" key="11">
    <source>
        <dbReference type="Proteomes" id="UP000561181"/>
    </source>
</evidence>
<name>A0A848QET6_9SPHN</name>
<dbReference type="InterPro" id="IPR038063">
    <property type="entry name" value="Transpep_catalytic_dom"/>
</dbReference>
<evidence type="ECO:0000259" key="9">
    <source>
        <dbReference type="PROSITE" id="PS52029"/>
    </source>
</evidence>
<evidence type="ECO:0000256" key="4">
    <source>
        <dbReference type="ARBA" id="ARBA00022960"/>
    </source>
</evidence>
<proteinExistence type="inferred from homology"/>
<feature type="chain" id="PRO_5032523589" evidence="8">
    <location>
        <begin position="28"/>
        <end position="402"/>
    </location>
</feature>
<dbReference type="AlphaFoldDB" id="A0A848QET6"/>
<dbReference type="CDD" id="cd16913">
    <property type="entry name" value="YkuD_like"/>
    <property type="match status" value="1"/>
</dbReference>
<keyword evidence="4 7" id="KW-0133">Cell shape</keyword>
<evidence type="ECO:0000313" key="10">
    <source>
        <dbReference type="EMBL" id="NMW31022.1"/>
    </source>
</evidence>
<dbReference type="UniPathway" id="UPA00219"/>
<dbReference type="InterPro" id="IPR052905">
    <property type="entry name" value="LD-transpeptidase_YkuD-like"/>
</dbReference>
<feature type="active site" description="Proton donor/acceptor" evidence="7">
    <location>
        <position position="320"/>
    </location>
</feature>
<keyword evidence="5 7" id="KW-0573">Peptidoglycan synthesis</keyword>
<dbReference type="GO" id="GO:0009252">
    <property type="term" value="P:peptidoglycan biosynthetic process"/>
    <property type="evidence" value="ECO:0007669"/>
    <property type="project" value="UniProtKB-UniPathway"/>
</dbReference>
<dbReference type="Pfam" id="PF03734">
    <property type="entry name" value="YkuD"/>
    <property type="match status" value="1"/>
</dbReference>
<dbReference type="PROSITE" id="PS52029">
    <property type="entry name" value="LD_TPASE"/>
    <property type="match status" value="1"/>
</dbReference>
<protein>
    <submittedName>
        <fullName evidence="10">L,D-transpeptidase family protein</fullName>
    </submittedName>
</protein>
<comment type="similarity">
    <text evidence="2">Belongs to the YkuD family.</text>
</comment>
<keyword evidence="11" id="KW-1185">Reference proteome</keyword>
<organism evidence="10 11">
    <name type="scientific">Pontixanthobacter rizhaonensis</name>
    <dbReference type="NCBI Taxonomy" id="2730337"/>
    <lineage>
        <taxon>Bacteria</taxon>
        <taxon>Pseudomonadati</taxon>
        <taxon>Pseudomonadota</taxon>
        <taxon>Alphaproteobacteria</taxon>
        <taxon>Sphingomonadales</taxon>
        <taxon>Erythrobacteraceae</taxon>
        <taxon>Pontixanthobacter</taxon>
    </lineage>
</organism>
<dbReference type="RefSeq" id="WP_170010162.1">
    <property type="nucleotide sequence ID" value="NZ_JABCRE010000002.1"/>
</dbReference>
<accession>A0A848QET6</accession>
<dbReference type="GO" id="GO:0004180">
    <property type="term" value="F:carboxypeptidase activity"/>
    <property type="evidence" value="ECO:0007669"/>
    <property type="project" value="UniProtKB-ARBA"/>
</dbReference>
<dbReference type="EMBL" id="JABCRE010000002">
    <property type="protein sequence ID" value="NMW31022.1"/>
    <property type="molecule type" value="Genomic_DNA"/>
</dbReference>
<gene>
    <name evidence="10" type="ORF">HKD42_02975</name>
</gene>
<evidence type="ECO:0000256" key="5">
    <source>
        <dbReference type="ARBA" id="ARBA00022984"/>
    </source>
</evidence>
<evidence type="ECO:0000256" key="7">
    <source>
        <dbReference type="PROSITE-ProRule" id="PRU01373"/>
    </source>
</evidence>
<dbReference type="InterPro" id="IPR005490">
    <property type="entry name" value="LD_TPept_cat_dom"/>
</dbReference>
<dbReference type="Gene3D" id="2.40.440.10">
    <property type="entry name" value="L,D-transpeptidase catalytic domain-like"/>
    <property type="match status" value="1"/>
</dbReference>
<dbReference type="GO" id="GO:0071555">
    <property type="term" value="P:cell wall organization"/>
    <property type="evidence" value="ECO:0007669"/>
    <property type="project" value="UniProtKB-UniRule"/>
</dbReference>
<comment type="pathway">
    <text evidence="1 7">Cell wall biogenesis; peptidoglycan biosynthesis.</text>
</comment>
<evidence type="ECO:0000256" key="1">
    <source>
        <dbReference type="ARBA" id="ARBA00004752"/>
    </source>
</evidence>